<feature type="signal peptide" evidence="1">
    <location>
        <begin position="1"/>
        <end position="19"/>
    </location>
</feature>
<reference evidence="3" key="1">
    <citation type="submission" date="2016-10" db="EMBL/GenBank/DDBJ databases">
        <authorList>
            <person name="Varghese N."/>
            <person name="Submissions S."/>
        </authorList>
    </citation>
    <scope>NUCLEOTIDE SEQUENCE [LARGE SCALE GENOMIC DNA]</scope>
    <source>
        <strain evidence="3">DSM 17724</strain>
    </source>
</reference>
<name>A0A1I0NHM5_9FLAO</name>
<accession>A0A1I0NHM5</accession>
<evidence type="ECO:0008006" key="4">
    <source>
        <dbReference type="Google" id="ProtNLM"/>
    </source>
</evidence>
<gene>
    <name evidence="2" type="ORF">SAMN05421841_0598</name>
</gene>
<evidence type="ECO:0000256" key="1">
    <source>
        <dbReference type="SAM" id="SignalP"/>
    </source>
</evidence>
<evidence type="ECO:0000313" key="3">
    <source>
        <dbReference type="Proteomes" id="UP000199469"/>
    </source>
</evidence>
<feature type="chain" id="PRO_5011640693" description="C1q domain-containing protein" evidence="1">
    <location>
        <begin position="20"/>
        <end position="240"/>
    </location>
</feature>
<dbReference type="EMBL" id="FOIU01000001">
    <property type="protein sequence ID" value="SEW00882.1"/>
    <property type="molecule type" value="Genomic_DNA"/>
</dbReference>
<dbReference type="RefSeq" id="WP_089790568.1">
    <property type="nucleotide sequence ID" value="NZ_FOIU01000001.1"/>
</dbReference>
<keyword evidence="3" id="KW-1185">Reference proteome</keyword>
<dbReference type="AlphaFoldDB" id="A0A1I0NHM5"/>
<keyword evidence="1" id="KW-0732">Signal</keyword>
<organism evidence="2 3">
    <name type="scientific">Chryseobacterium wanjuense</name>
    <dbReference type="NCBI Taxonomy" id="356305"/>
    <lineage>
        <taxon>Bacteria</taxon>
        <taxon>Pseudomonadati</taxon>
        <taxon>Bacteroidota</taxon>
        <taxon>Flavobacteriia</taxon>
        <taxon>Flavobacteriales</taxon>
        <taxon>Weeksellaceae</taxon>
        <taxon>Chryseobacterium group</taxon>
        <taxon>Chryseobacterium</taxon>
    </lineage>
</organism>
<protein>
    <recommendedName>
        <fullName evidence="4">C1q domain-containing protein</fullName>
    </recommendedName>
</protein>
<dbReference type="OrthoDB" id="1239028at2"/>
<dbReference type="Gene3D" id="2.60.120.40">
    <property type="match status" value="1"/>
</dbReference>
<dbReference type="STRING" id="356305.SAMN05421841_0598"/>
<proteinExistence type="predicted"/>
<dbReference type="InterPro" id="IPR008983">
    <property type="entry name" value="Tumour_necrosis_fac-like_dom"/>
</dbReference>
<evidence type="ECO:0000313" key="2">
    <source>
        <dbReference type="EMBL" id="SEW00882.1"/>
    </source>
</evidence>
<dbReference type="Proteomes" id="UP000199469">
    <property type="component" value="Unassembled WGS sequence"/>
</dbReference>
<sequence>MKNRFILFLSVLVSGAFFGQTGQVGINTATPRVHLDARATTGNSAIAFGNTNQTAPAAGAGAMKYDNSVNNNGIYYSDGVVWQQFLTSGTTSLPKVVAAGRKTVDEIISTNTGDTHPWLFQNVILNDGNWNSTTNSYTVPQDGLYQMSMGAPLRPSQVNNLSEFTIFVYDSTGTNEVRNFVFRGIDYSVGGAAFRGGTLTFELKKDQIVKFGSVHCYIGCLGNTVNFTIGAGALFTIVQL</sequence>